<keyword evidence="1" id="KW-0812">Transmembrane</keyword>
<keyword evidence="1" id="KW-0472">Membrane</keyword>
<evidence type="ECO:0000313" key="5">
    <source>
        <dbReference type="Proteomes" id="UP000655994"/>
    </source>
</evidence>
<dbReference type="RefSeq" id="WP_199494074.1">
    <property type="nucleotide sequence ID" value="NZ_JAEMOP010000009.1"/>
</dbReference>
<keyword evidence="1" id="KW-1133">Transmembrane helix</keyword>
<evidence type="ECO:0000313" key="2">
    <source>
        <dbReference type="EMBL" id="MBJ7266357.1"/>
    </source>
</evidence>
<accession>A0A8I1G6Y5</accession>
<keyword evidence="5" id="KW-1185">Reference proteome</keyword>
<evidence type="ECO:0000313" key="3">
    <source>
        <dbReference type="EMBL" id="MBJ7316914.1"/>
    </source>
</evidence>
<name>A0A8I1G6Y5_9GAMM</name>
<evidence type="ECO:0000313" key="4">
    <source>
        <dbReference type="Proteomes" id="UP000621390"/>
    </source>
</evidence>
<feature type="transmembrane region" description="Helical" evidence="1">
    <location>
        <begin position="6"/>
        <end position="23"/>
    </location>
</feature>
<reference evidence="3 5" key="1">
    <citation type="submission" date="2020-09" db="EMBL/GenBank/DDBJ databases">
        <title>Draft Genomes of Bacterial Isolates from North Pond Shallow Sediments.</title>
        <authorList>
            <person name="Kiel Reese B."/>
            <person name="Mullis M."/>
            <person name="Weisend R.E."/>
        </authorList>
    </citation>
    <scope>NUCLEOTIDE SEQUENCE</scope>
    <source>
        <strain evidence="3">KJE-2</strain>
        <strain evidence="2 5">KJE-3</strain>
    </source>
</reference>
<evidence type="ECO:0000256" key="1">
    <source>
        <dbReference type="SAM" id="Phobius"/>
    </source>
</evidence>
<comment type="caution">
    <text evidence="3">The sequence shown here is derived from an EMBL/GenBank/DDBJ whole genome shotgun (WGS) entry which is preliminary data.</text>
</comment>
<dbReference type="EMBL" id="JAEMOP010000009">
    <property type="protein sequence ID" value="MBJ7316914.1"/>
    <property type="molecule type" value="Genomic_DNA"/>
</dbReference>
<dbReference type="AlphaFoldDB" id="A0A8I1G6Y5"/>
<proteinExistence type="predicted"/>
<sequence>METTIYCLKLLFFAVGVWMIGSSTRKGSKKYTFQWALLCIGIALFMTGVEFMAPADQAWTYWFYEAHQDDYVKAILGGFMMLLLPCILMAVFGKDLMEILSSMNASSTTEQTRD</sequence>
<dbReference type="Proteomes" id="UP000621390">
    <property type="component" value="Unassembled WGS sequence"/>
</dbReference>
<organism evidence="3 4">
    <name type="scientific">Idiomarina abyssalis</name>
    <dbReference type="NCBI Taxonomy" id="86102"/>
    <lineage>
        <taxon>Bacteria</taxon>
        <taxon>Pseudomonadati</taxon>
        <taxon>Pseudomonadota</taxon>
        <taxon>Gammaproteobacteria</taxon>
        <taxon>Alteromonadales</taxon>
        <taxon>Idiomarinaceae</taxon>
        <taxon>Idiomarina</taxon>
    </lineage>
</organism>
<feature type="transmembrane region" description="Helical" evidence="1">
    <location>
        <begin position="74"/>
        <end position="93"/>
    </location>
</feature>
<dbReference type="EMBL" id="JAEMOS010000014">
    <property type="protein sequence ID" value="MBJ7266357.1"/>
    <property type="molecule type" value="Genomic_DNA"/>
</dbReference>
<protein>
    <submittedName>
        <fullName evidence="3">Uncharacterized protein</fullName>
    </submittedName>
</protein>
<dbReference type="Proteomes" id="UP000655994">
    <property type="component" value="Unassembled WGS sequence"/>
</dbReference>
<feature type="transmembrane region" description="Helical" evidence="1">
    <location>
        <begin position="35"/>
        <end position="54"/>
    </location>
</feature>
<gene>
    <name evidence="2" type="ORF">JHC10_05285</name>
    <name evidence="3" type="ORF">JHC11_13035</name>
</gene>